<dbReference type="AlphaFoldDB" id="A0A7Z0MN66"/>
<name>A0A7Z0MN66_9GAMM</name>
<sequence>MAGVPFKYSLGDVVSRVSSVYPNIEPIIESANYLLKKKEEAVSQYMNFDDGEFTRVAPNAETILRAGGVYILNWGMGAGKTKFMCEVAAAAEKNNLSTMYLTHRVAIVDNAATRLGATHYQDVNELDMRHVRTLVSCINSLTKPYIAAYAADAGVLKIDEVRQVLEAIATGTVSKHEKPKTFDKLRKQVANARTVIAADADIDLKTIEFLKSCGRELYVVDPPEGYVPPQKAVIHGSYKQVETHALEAVRNKERCLIFTDSKEHSATLEQECLKAGVTPLIINSDTRGDRDQKEFLGNPNIDKGFKVVIATPVISSGFSIEKDLFDKVFMLSQGVLAMNEIVQTAARYRPAKEVIIGFKDWRADRVDEEDELALLAKQGDPTDFSEWHVKCEALEQNARAYGASGVLMAFEMKGWELKRLGGVLPTIKTGESKAAAQENLFNDVRNAKDIDGTTAEKIKKSYSNTYVEVCELEKHAVKTNLVQDEFTSDDFTFWNRGKVLPNINNADITSRSIDECKALDKYEIESGIDISLRTNAEDTHVVFNQLLKLMEGSDETGHIEKSYLNSSNLCALNETGHIESHILSSKSI</sequence>
<dbReference type="EMBL" id="JACCHS010000040">
    <property type="protein sequence ID" value="NYT46785.1"/>
    <property type="molecule type" value="Genomic_DNA"/>
</dbReference>
<protein>
    <submittedName>
        <fullName evidence="1">Uncharacterized protein</fullName>
    </submittedName>
</protein>
<reference evidence="1 2" key="1">
    <citation type="submission" date="2020-05" db="EMBL/GenBank/DDBJ databases">
        <title>Horizontal transmission and recombination maintain forever young bacterial symbiont genomes.</title>
        <authorList>
            <person name="Russell S.L."/>
            <person name="Pepper-Tunick E."/>
            <person name="Svedberg J."/>
            <person name="Byrne A."/>
            <person name="Ruelas Castillo J."/>
            <person name="Vollmers C."/>
            <person name="Beinart R.A."/>
            <person name="Corbett-Detig R."/>
        </authorList>
    </citation>
    <scope>NUCLEOTIDE SEQUENCE [LARGE SCALE GENOMIC DNA]</scope>
    <source>
        <strain evidence="1">4727-3</strain>
    </source>
</reference>
<dbReference type="InterPro" id="IPR027417">
    <property type="entry name" value="P-loop_NTPase"/>
</dbReference>
<evidence type="ECO:0000313" key="1">
    <source>
        <dbReference type="EMBL" id="NYT46785.1"/>
    </source>
</evidence>
<dbReference type="NCBIfam" id="NF042913">
    <property type="entry name" value="CyRepA1"/>
    <property type="match status" value="1"/>
</dbReference>
<gene>
    <name evidence="1" type="ORF">H0A75_03220</name>
</gene>
<dbReference type="Proteomes" id="UP000537890">
    <property type="component" value="Unassembled WGS sequence"/>
</dbReference>
<organism evidence="1 2">
    <name type="scientific">Candidatus Methanofishera endochildressiae</name>
    <dbReference type="NCBI Taxonomy" id="2738884"/>
    <lineage>
        <taxon>Bacteria</taxon>
        <taxon>Pseudomonadati</taxon>
        <taxon>Pseudomonadota</taxon>
        <taxon>Gammaproteobacteria</taxon>
        <taxon>Candidatus Methanofishera</taxon>
    </lineage>
</organism>
<dbReference type="SUPFAM" id="SSF52540">
    <property type="entry name" value="P-loop containing nucleoside triphosphate hydrolases"/>
    <property type="match status" value="1"/>
</dbReference>
<accession>A0A7Z0MN66</accession>
<evidence type="ECO:0000313" key="2">
    <source>
        <dbReference type="Proteomes" id="UP000537890"/>
    </source>
</evidence>
<proteinExistence type="predicted"/>
<comment type="caution">
    <text evidence="1">The sequence shown here is derived from an EMBL/GenBank/DDBJ whole genome shotgun (WGS) entry which is preliminary data.</text>
</comment>
<dbReference type="InterPro" id="IPR049996">
    <property type="entry name" value="Slr7037-like"/>
</dbReference>